<protein>
    <submittedName>
        <fullName evidence="2">Uncharacterized protein</fullName>
    </submittedName>
</protein>
<dbReference type="EMBL" id="LFYR01000864">
    <property type="protein sequence ID" value="KMZ67987.1"/>
    <property type="molecule type" value="Genomic_DNA"/>
</dbReference>
<organism evidence="2 3">
    <name type="scientific">Zostera marina</name>
    <name type="common">Eelgrass</name>
    <dbReference type="NCBI Taxonomy" id="29655"/>
    <lineage>
        <taxon>Eukaryota</taxon>
        <taxon>Viridiplantae</taxon>
        <taxon>Streptophyta</taxon>
        <taxon>Embryophyta</taxon>
        <taxon>Tracheophyta</taxon>
        <taxon>Spermatophyta</taxon>
        <taxon>Magnoliopsida</taxon>
        <taxon>Liliopsida</taxon>
        <taxon>Zosteraceae</taxon>
        <taxon>Zostera</taxon>
    </lineage>
</organism>
<evidence type="ECO:0000313" key="3">
    <source>
        <dbReference type="Proteomes" id="UP000036987"/>
    </source>
</evidence>
<name>A0A0K9PIB7_ZOSMR</name>
<evidence type="ECO:0000256" key="1">
    <source>
        <dbReference type="SAM" id="MobiDB-lite"/>
    </source>
</evidence>
<feature type="region of interest" description="Disordered" evidence="1">
    <location>
        <begin position="44"/>
        <end position="92"/>
    </location>
</feature>
<gene>
    <name evidence="2" type="ORF">ZOSMA_24G00070</name>
</gene>
<accession>A0A0K9PIB7</accession>
<dbReference type="AlphaFoldDB" id="A0A0K9PIB7"/>
<evidence type="ECO:0000313" key="2">
    <source>
        <dbReference type="EMBL" id="KMZ67987.1"/>
    </source>
</evidence>
<feature type="compositionally biased region" description="Low complexity" evidence="1">
    <location>
        <begin position="69"/>
        <end position="78"/>
    </location>
</feature>
<comment type="caution">
    <text evidence="2">The sequence shown here is derived from an EMBL/GenBank/DDBJ whole genome shotgun (WGS) entry which is preliminary data.</text>
</comment>
<proteinExistence type="predicted"/>
<sequence>MVRRLETGGASTNDDGVRRQQRRILRERVVIDLTADVDEYVTSRVTRRRLNPTTPPEEYDGLSLAQPGSRRTTTRRAVAPPPPTPSRTEPVPEYVLEAPPAPHNDVVMCPQCGYLFIAFLYTASSSMLNVPDPVDPLDFDWIKDLELGDP</sequence>
<dbReference type="Proteomes" id="UP000036987">
    <property type="component" value="Unassembled WGS sequence"/>
</dbReference>
<reference evidence="3" key="1">
    <citation type="journal article" date="2016" name="Nature">
        <title>The genome of the seagrass Zostera marina reveals angiosperm adaptation to the sea.</title>
        <authorList>
            <person name="Olsen J.L."/>
            <person name="Rouze P."/>
            <person name="Verhelst B."/>
            <person name="Lin Y.-C."/>
            <person name="Bayer T."/>
            <person name="Collen J."/>
            <person name="Dattolo E."/>
            <person name="De Paoli E."/>
            <person name="Dittami S."/>
            <person name="Maumus F."/>
            <person name="Michel G."/>
            <person name="Kersting A."/>
            <person name="Lauritano C."/>
            <person name="Lohaus R."/>
            <person name="Toepel M."/>
            <person name="Tonon T."/>
            <person name="Vanneste K."/>
            <person name="Amirebrahimi M."/>
            <person name="Brakel J."/>
            <person name="Bostroem C."/>
            <person name="Chovatia M."/>
            <person name="Grimwood J."/>
            <person name="Jenkins J.W."/>
            <person name="Jueterbock A."/>
            <person name="Mraz A."/>
            <person name="Stam W.T."/>
            <person name="Tice H."/>
            <person name="Bornberg-Bauer E."/>
            <person name="Green P.J."/>
            <person name="Pearson G.A."/>
            <person name="Procaccini G."/>
            <person name="Duarte C.M."/>
            <person name="Schmutz J."/>
            <person name="Reusch T.B.H."/>
            <person name="Van de Peer Y."/>
        </authorList>
    </citation>
    <scope>NUCLEOTIDE SEQUENCE [LARGE SCALE GENOMIC DNA]</scope>
    <source>
        <strain evidence="3">cv. Finnish</strain>
    </source>
</reference>
<keyword evidence="3" id="KW-1185">Reference proteome</keyword>